<organism evidence="2 3">
    <name type="scientific">Odoribacter splanchnicus</name>
    <dbReference type="NCBI Taxonomy" id="28118"/>
    <lineage>
        <taxon>Bacteria</taxon>
        <taxon>Pseudomonadati</taxon>
        <taxon>Bacteroidota</taxon>
        <taxon>Bacteroidia</taxon>
        <taxon>Bacteroidales</taxon>
        <taxon>Odoribacteraceae</taxon>
        <taxon>Odoribacter</taxon>
    </lineage>
</organism>
<reference evidence="2 3" key="1">
    <citation type="submission" date="2018-08" db="EMBL/GenBank/DDBJ databases">
        <title>A genome reference for cultivated species of the human gut microbiota.</title>
        <authorList>
            <person name="Zou Y."/>
            <person name="Xue W."/>
            <person name="Luo G."/>
        </authorList>
    </citation>
    <scope>NUCLEOTIDE SEQUENCE [LARGE SCALE GENOMIC DNA]</scope>
    <source>
        <strain evidence="2 3">AF16-14</strain>
    </source>
</reference>
<evidence type="ECO:0000313" key="3">
    <source>
        <dbReference type="Proteomes" id="UP000284243"/>
    </source>
</evidence>
<dbReference type="Pfam" id="PF02498">
    <property type="entry name" value="Bro-N"/>
    <property type="match status" value="1"/>
</dbReference>
<dbReference type="AlphaFoldDB" id="A0A412TK53"/>
<dbReference type="Proteomes" id="UP000284243">
    <property type="component" value="Unassembled WGS sequence"/>
</dbReference>
<protein>
    <recommendedName>
        <fullName evidence="1">Bro-N domain-containing protein</fullName>
    </recommendedName>
</protein>
<dbReference type="EMBL" id="QRYC01000037">
    <property type="protein sequence ID" value="RGU54153.1"/>
    <property type="molecule type" value="Genomic_DNA"/>
</dbReference>
<proteinExistence type="predicted"/>
<feature type="domain" description="Bro-N" evidence="1">
    <location>
        <begin position="14"/>
        <end position="116"/>
    </location>
</feature>
<evidence type="ECO:0000313" key="2">
    <source>
        <dbReference type="EMBL" id="RGU54153.1"/>
    </source>
</evidence>
<dbReference type="InterPro" id="IPR003497">
    <property type="entry name" value="BRO_N_domain"/>
</dbReference>
<dbReference type="RefSeq" id="WP_118160784.1">
    <property type="nucleotide sequence ID" value="NZ_JADNDE010000172.1"/>
</dbReference>
<dbReference type="SMART" id="SM01040">
    <property type="entry name" value="Bro-N"/>
    <property type="match status" value="1"/>
</dbReference>
<evidence type="ECO:0000259" key="1">
    <source>
        <dbReference type="SMART" id="SM01040"/>
    </source>
</evidence>
<sequence>MTKQNAIKVFEEKKVRTVWDSDKEEWYFSIVDVIEILTEQPNHQGARNYWKVLKNRMSKEGNETVTNCNRLKLPAEDGKMRLTDVADTEQLFRLIQSIPSPKAEPFKLWMAQVAKERLDQMQDPELSIQQAMLDYKRLGYSDNWINQRLKSIEIRKDLTDEWKRHGLQEGVQFATLTDIIYKTWAGKTAKEYKQFKGLKKENLRDNMTNTELVLNMLAELSTKKISEAQNPESFNEHIEVARQGGTIARNARIELEEKTGEKVVTPLNAKDVLGLQSGEVEDVDLDSEEAR</sequence>
<gene>
    <name evidence="2" type="ORF">DWW57_17380</name>
</gene>
<accession>A0A412TK53</accession>
<name>A0A412TK53_9BACT</name>
<comment type="caution">
    <text evidence="2">The sequence shown here is derived from an EMBL/GenBank/DDBJ whole genome shotgun (WGS) entry which is preliminary data.</text>
</comment>